<evidence type="ECO:0000313" key="3">
    <source>
        <dbReference type="Proteomes" id="UP001153269"/>
    </source>
</evidence>
<name>A0A9N7UHK7_PLEPL</name>
<dbReference type="AlphaFoldDB" id="A0A9N7UHK7"/>
<dbReference type="EMBL" id="CADEAL010001302">
    <property type="protein sequence ID" value="CAB1431061.1"/>
    <property type="molecule type" value="Genomic_DNA"/>
</dbReference>
<feature type="compositionally biased region" description="Acidic residues" evidence="1">
    <location>
        <begin position="230"/>
        <end position="240"/>
    </location>
</feature>
<proteinExistence type="predicted"/>
<evidence type="ECO:0000313" key="2">
    <source>
        <dbReference type="EMBL" id="CAB1431061.1"/>
    </source>
</evidence>
<keyword evidence="3" id="KW-1185">Reference proteome</keyword>
<sequence>MPRHTSYSTELQAWDMAPALRGKLQEETMSSFTVPTGSLSISRRVLPGVIAPWTPIVRSRPGSRGFTQACAWVRKCGKKPVWWERNTAHAAPLRDAPLPSAAQDRSGSSPSSPLTLTSFSWGLNQSKRKAGAFFIRPEPIIMASPQGTIHLNYPPLTSAYVRRPGRKKKNVDMLRETRAPKDMNHGASWLLERGREETVLRRKEQSGAVQCSCDGNNHIRPRSPLRGDEGGMEEMWEEQE</sequence>
<feature type="region of interest" description="Disordered" evidence="1">
    <location>
        <begin position="94"/>
        <end position="113"/>
    </location>
</feature>
<evidence type="ECO:0000256" key="1">
    <source>
        <dbReference type="SAM" id="MobiDB-lite"/>
    </source>
</evidence>
<accession>A0A9N7UHK7</accession>
<reference evidence="2" key="1">
    <citation type="submission" date="2020-03" db="EMBL/GenBank/DDBJ databases">
        <authorList>
            <person name="Weist P."/>
        </authorList>
    </citation>
    <scope>NUCLEOTIDE SEQUENCE</scope>
</reference>
<dbReference type="Proteomes" id="UP001153269">
    <property type="component" value="Unassembled WGS sequence"/>
</dbReference>
<organism evidence="2 3">
    <name type="scientific">Pleuronectes platessa</name>
    <name type="common">European plaice</name>
    <dbReference type="NCBI Taxonomy" id="8262"/>
    <lineage>
        <taxon>Eukaryota</taxon>
        <taxon>Metazoa</taxon>
        <taxon>Chordata</taxon>
        <taxon>Craniata</taxon>
        <taxon>Vertebrata</taxon>
        <taxon>Euteleostomi</taxon>
        <taxon>Actinopterygii</taxon>
        <taxon>Neopterygii</taxon>
        <taxon>Teleostei</taxon>
        <taxon>Neoteleostei</taxon>
        <taxon>Acanthomorphata</taxon>
        <taxon>Carangaria</taxon>
        <taxon>Pleuronectiformes</taxon>
        <taxon>Pleuronectoidei</taxon>
        <taxon>Pleuronectidae</taxon>
        <taxon>Pleuronectes</taxon>
    </lineage>
</organism>
<gene>
    <name evidence="2" type="ORF">PLEPLA_LOCUS19057</name>
</gene>
<feature type="region of interest" description="Disordered" evidence="1">
    <location>
        <begin position="206"/>
        <end position="240"/>
    </location>
</feature>
<comment type="caution">
    <text evidence="2">The sequence shown here is derived from an EMBL/GenBank/DDBJ whole genome shotgun (WGS) entry which is preliminary data.</text>
</comment>
<protein>
    <submittedName>
        <fullName evidence="2">Uncharacterized protein</fullName>
    </submittedName>
</protein>